<evidence type="ECO:0000256" key="10">
    <source>
        <dbReference type="ARBA" id="ARBA00023002"/>
    </source>
</evidence>
<keyword evidence="9 14" id="KW-1133">Transmembrane helix</keyword>
<organism evidence="16 17">
    <name type="scientific">Sulfurospirillum tamanense</name>
    <dbReference type="NCBI Taxonomy" id="2813362"/>
    <lineage>
        <taxon>Bacteria</taxon>
        <taxon>Pseudomonadati</taxon>
        <taxon>Campylobacterota</taxon>
        <taxon>Epsilonproteobacteria</taxon>
        <taxon>Campylobacterales</taxon>
        <taxon>Sulfurospirillaceae</taxon>
        <taxon>Sulfurospirillum</taxon>
    </lineage>
</organism>
<feature type="transmembrane region" description="Helical" evidence="14">
    <location>
        <begin position="123"/>
        <end position="140"/>
    </location>
</feature>
<name>A0ABS2WNZ6_9BACT</name>
<comment type="subcellular location">
    <subcellularLocation>
        <location evidence="1 14">Cell membrane</location>
        <topology evidence="1 14">Multi-pass membrane protein</topology>
    </subcellularLocation>
</comment>
<evidence type="ECO:0000256" key="3">
    <source>
        <dbReference type="ARBA" id="ARBA00006501"/>
    </source>
</evidence>
<keyword evidence="10 14" id="KW-0560">Oxidoreductase</keyword>
<protein>
    <recommendedName>
        <fullName evidence="4 14">Protoporphyrinogen IX oxidase</fullName>
        <shortName evidence="14">PPO</shortName>
        <ecNumber evidence="14 15">1.3.99.-</ecNumber>
    </recommendedName>
</protein>
<dbReference type="PANTHER" id="PTHR40255">
    <property type="entry name" value="UPF0093 MEMBRANE PROTEIN SLR1790"/>
    <property type="match status" value="1"/>
</dbReference>
<evidence type="ECO:0000256" key="11">
    <source>
        <dbReference type="ARBA" id="ARBA00023004"/>
    </source>
</evidence>
<evidence type="ECO:0000256" key="5">
    <source>
        <dbReference type="ARBA" id="ARBA00022475"/>
    </source>
</evidence>
<evidence type="ECO:0000313" key="16">
    <source>
        <dbReference type="EMBL" id="MBN2963364.1"/>
    </source>
</evidence>
<evidence type="ECO:0000256" key="1">
    <source>
        <dbReference type="ARBA" id="ARBA00004651"/>
    </source>
</evidence>
<gene>
    <name evidence="16" type="ORF">JWV37_01095</name>
</gene>
<comment type="pathway">
    <text evidence="2 14 15">Porphyrin-containing compound metabolism; protoporphyrin-IX biosynthesis; protoporphyrin-IX from protoporphyrinogen-IX: step 1/1.</text>
</comment>
<feature type="transmembrane region" description="Helical" evidence="14">
    <location>
        <begin position="52"/>
        <end position="73"/>
    </location>
</feature>
<comment type="cofactor">
    <cofactor evidence="14 15">
        <name>heme b</name>
        <dbReference type="ChEBI" id="CHEBI:60344"/>
    </cofactor>
    <text evidence="14 15">Binds 1 heme b (iron(II)-protoporphyrin IX) group per subunit.</text>
</comment>
<comment type="similarity">
    <text evidence="3 14 15">Belongs to the HemJ family.</text>
</comment>
<evidence type="ECO:0000256" key="12">
    <source>
        <dbReference type="ARBA" id="ARBA00023136"/>
    </source>
</evidence>
<feature type="transmembrane region" description="Helical" evidence="14">
    <location>
        <begin position="6"/>
        <end position="25"/>
    </location>
</feature>
<keyword evidence="17" id="KW-1185">Reference proteome</keyword>
<dbReference type="PANTHER" id="PTHR40255:SF1">
    <property type="entry name" value="PROTOPORPHYRINOGEN IX OXIDASE"/>
    <property type="match status" value="1"/>
</dbReference>
<dbReference type="RefSeq" id="WP_205457807.1">
    <property type="nucleotide sequence ID" value="NZ_JAFHKK010000002.1"/>
</dbReference>
<keyword evidence="6 14" id="KW-0349">Heme</keyword>
<dbReference type="EC" id="1.3.99.-" evidence="14 15"/>
<comment type="subunit">
    <text evidence="14">Homodimer.</text>
</comment>
<comment type="catalytic activity">
    <reaction evidence="13 14 15">
        <text>protoporphyrinogen IX + 3 A = protoporphyrin IX + 3 AH2</text>
        <dbReference type="Rhea" id="RHEA:62000"/>
        <dbReference type="ChEBI" id="CHEBI:13193"/>
        <dbReference type="ChEBI" id="CHEBI:17499"/>
        <dbReference type="ChEBI" id="CHEBI:57306"/>
        <dbReference type="ChEBI" id="CHEBI:57307"/>
    </reaction>
</comment>
<reference evidence="16 17" key="3">
    <citation type="submission" date="2021-02" db="EMBL/GenBank/DDBJ databases">
        <authorList>
            <person name="Merkel A.Y."/>
        </authorList>
    </citation>
    <scope>NUCLEOTIDE SEQUENCE [LARGE SCALE GENOMIC DNA]</scope>
    <source>
        <strain evidence="16 17">T05b</strain>
    </source>
</reference>
<evidence type="ECO:0000256" key="2">
    <source>
        <dbReference type="ARBA" id="ARBA00005073"/>
    </source>
</evidence>
<comment type="caution">
    <text evidence="16">The sequence shown here is derived from an EMBL/GenBank/DDBJ whole genome shotgun (WGS) entry which is preliminary data.</text>
</comment>
<feature type="binding site" description="axial binding residue" evidence="14">
    <location>
        <position position="88"/>
    </location>
    <ligand>
        <name>heme</name>
        <dbReference type="ChEBI" id="CHEBI:30413"/>
    </ligand>
    <ligandPart>
        <name>Fe</name>
        <dbReference type="ChEBI" id="CHEBI:18248"/>
    </ligandPart>
</feature>
<dbReference type="PIRSF" id="PIRSF004638">
    <property type="entry name" value="UCP004638"/>
    <property type="match status" value="1"/>
</dbReference>
<keyword evidence="11 14" id="KW-0408">Iron</keyword>
<accession>A0ABS2WNZ6</accession>
<proteinExistence type="inferred from homology"/>
<feature type="binding site" description="axial binding residue" evidence="14">
    <location>
        <position position="11"/>
    </location>
    <ligand>
        <name>heme</name>
        <dbReference type="ChEBI" id="CHEBI:30413"/>
    </ligand>
    <ligandPart>
        <name>Fe</name>
        <dbReference type="ChEBI" id="CHEBI:18248"/>
    </ligandPart>
</feature>
<evidence type="ECO:0000256" key="4">
    <source>
        <dbReference type="ARBA" id="ARBA00017504"/>
    </source>
</evidence>
<dbReference type="Proteomes" id="UP000703590">
    <property type="component" value="Unassembled WGS sequence"/>
</dbReference>
<reference evidence="17" key="1">
    <citation type="submission" date="2021-02" db="EMBL/GenBank/DDBJ databases">
        <title>Sulfurospirillum tamanensis sp. nov.</title>
        <authorList>
            <person name="Merkel A.Y."/>
        </authorList>
    </citation>
    <scope>NUCLEOTIDE SEQUENCE [LARGE SCALE GENOMIC DNA]</scope>
    <source>
        <strain evidence="17">T05b</strain>
    </source>
</reference>
<feature type="transmembrane region" description="Helical" evidence="14">
    <location>
        <begin position="146"/>
        <end position="164"/>
    </location>
</feature>
<reference evidence="16 17" key="2">
    <citation type="submission" date="2021-02" db="EMBL/GenBank/DDBJ databases">
        <title>Sulfurospirillum tamanensis sp. nov.</title>
        <authorList>
            <person name="Frolova A."/>
            <person name="Merkel A."/>
            <person name="Slobodkin A."/>
        </authorList>
    </citation>
    <scope>NUCLEOTIDE SEQUENCE [LARGE SCALE GENOMIC DNA]</scope>
    <source>
        <strain evidence="16 17">T05b</strain>
    </source>
</reference>
<evidence type="ECO:0000256" key="9">
    <source>
        <dbReference type="ARBA" id="ARBA00022989"/>
    </source>
</evidence>
<dbReference type="InterPro" id="IPR005265">
    <property type="entry name" value="HemJ-like"/>
</dbReference>
<dbReference type="EMBL" id="JAFHKK010000002">
    <property type="protein sequence ID" value="MBN2963364.1"/>
    <property type="molecule type" value="Genomic_DNA"/>
</dbReference>
<keyword evidence="8 14" id="KW-0479">Metal-binding</keyword>
<evidence type="ECO:0000256" key="8">
    <source>
        <dbReference type="ARBA" id="ARBA00022723"/>
    </source>
</evidence>
<keyword evidence="12 14" id="KW-0472">Membrane</keyword>
<feature type="transmembrane region" description="Helical" evidence="14">
    <location>
        <begin position="85"/>
        <end position="102"/>
    </location>
</feature>
<evidence type="ECO:0000313" key="17">
    <source>
        <dbReference type="Proteomes" id="UP000703590"/>
    </source>
</evidence>
<comment type="function">
    <text evidence="14 15">Catalyzes the oxidation of protoporphyrinogen IX to protoporphyrin IX.</text>
</comment>
<sequence length="171" mass="19718">MAYYDWVLTFHIMAFMSWMAMLFYLPRLFVYHVEHAENEGFKEVAKIQEYKLYKYIGLPAFWATLASGVTMLILDPQLLSSGGWLYAKFTALIALTWYSFSLETYRKALADGTCTKSGKFFRAYNEVPTFLALLIVGYVIFKTFSWAFTLITIGIFAVIADLILDGKEKKK</sequence>
<evidence type="ECO:0000256" key="15">
    <source>
        <dbReference type="PIRNR" id="PIRNR004638"/>
    </source>
</evidence>
<evidence type="ECO:0000256" key="6">
    <source>
        <dbReference type="ARBA" id="ARBA00022617"/>
    </source>
</evidence>
<evidence type="ECO:0000256" key="7">
    <source>
        <dbReference type="ARBA" id="ARBA00022692"/>
    </source>
</evidence>
<dbReference type="Pfam" id="PF03653">
    <property type="entry name" value="UPF0093"/>
    <property type="match status" value="1"/>
</dbReference>
<evidence type="ECO:0000256" key="14">
    <source>
        <dbReference type="HAMAP-Rule" id="MF_02239"/>
    </source>
</evidence>
<keyword evidence="7 14" id="KW-0812">Transmembrane</keyword>
<evidence type="ECO:0000256" key="13">
    <source>
        <dbReference type="ARBA" id="ARBA00048390"/>
    </source>
</evidence>
<dbReference type="HAMAP" id="MF_02239">
    <property type="entry name" value="HemJ"/>
    <property type="match status" value="1"/>
</dbReference>
<keyword evidence="5 14" id="KW-1003">Cell membrane</keyword>